<protein>
    <submittedName>
        <fullName evidence="2">Uncharacterized protein</fullName>
    </submittedName>
</protein>
<feature type="compositionally biased region" description="Low complexity" evidence="1">
    <location>
        <begin position="350"/>
        <end position="365"/>
    </location>
</feature>
<keyword evidence="3" id="KW-1185">Reference proteome</keyword>
<sequence length="614" mass="64709">MFFDARGQERVLRVTWHEGTLVLSLWRGEMCTASFRMPMEDVGRLLDTLDVGYSEAGGQYAEDDYPQEDYADDGERYAGEDAEPEEYADYADYPGTGQYARPPRGEAARAAALGPKDVLVARGSTSDRLVASQGAPAHQLPPMPSTGAQAVPPAPAYPPRDPAYAADAREAAYPADAREAAYPPGAREAAYPVDAREAAYAADGREAPYAADGRPVPARPGDQWSPAGVPADQVAHPDFTPPSGFTLAEPAAEPSRPRRRTAAEGEFPPRSGRGDHATGPAAGHGVPAQYGAPSAEYGAQGGVPQYAAPGSAPEYAAPSGRAPEYAGPSGQAPEYATPSGQAAEYGAPSGQAAEYGAPGEYAPPAGYGGQPPGYGIPPAGDYGPDGYGPSRTYGTPAEQGPGDADGFGRPHEGGYTTPPLDYSAPPDYRSAPEYEPGYGSAPGYPPEYGSAPDYGTTQRYTPDYTASPEYGSAPEYRAPAPEYGPPPGYPPGPGYGTASEFPQGAEYGRYQDAVPRENMIVNDALPFDPRQPADPSSYPPRVPPQSAVDPADPLGLGSMAPPPDSTDPQLSRPYVHEPMFSTGERVRPDGQPYHPEDAGRYPDERPYPQEKRDW</sequence>
<evidence type="ECO:0000313" key="3">
    <source>
        <dbReference type="Proteomes" id="UP001596137"/>
    </source>
</evidence>
<feature type="compositionally biased region" description="Basic and acidic residues" evidence="1">
    <location>
        <begin position="584"/>
        <end position="614"/>
    </location>
</feature>
<comment type="caution">
    <text evidence="2">The sequence shown here is derived from an EMBL/GenBank/DDBJ whole genome shotgun (WGS) entry which is preliminary data.</text>
</comment>
<feature type="compositionally biased region" description="Pro residues" evidence="1">
    <location>
        <begin position="482"/>
        <end position="493"/>
    </location>
</feature>
<accession>A0ABW1NTG1</accession>
<evidence type="ECO:0000256" key="1">
    <source>
        <dbReference type="SAM" id="MobiDB-lite"/>
    </source>
</evidence>
<feature type="region of interest" description="Disordered" evidence="1">
    <location>
        <begin position="206"/>
        <end position="614"/>
    </location>
</feature>
<gene>
    <name evidence="2" type="ORF">ACFP1K_34955</name>
</gene>
<feature type="compositionally biased region" description="Low complexity" evidence="1">
    <location>
        <begin position="376"/>
        <end position="389"/>
    </location>
</feature>
<feature type="compositionally biased region" description="Acidic residues" evidence="1">
    <location>
        <begin position="61"/>
        <end position="72"/>
    </location>
</feature>
<proteinExistence type="predicted"/>
<feature type="region of interest" description="Disordered" evidence="1">
    <location>
        <begin position="126"/>
        <end position="162"/>
    </location>
</feature>
<organism evidence="2 3">
    <name type="scientific">Sphaerisporangium aureirubrum</name>
    <dbReference type="NCBI Taxonomy" id="1544736"/>
    <lineage>
        <taxon>Bacteria</taxon>
        <taxon>Bacillati</taxon>
        <taxon>Actinomycetota</taxon>
        <taxon>Actinomycetes</taxon>
        <taxon>Streptosporangiales</taxon>
        <taxon>Streptosporangiaceae</taxon>
        <taxon>Sphaerisporangium</taxon>
    </lineage>
</organism>
<dbReference type="EMBL" id="JBHSRF010000087">
    <property type="protein sequence ID" value="MFC6086415.1"/>
    <property type="molecule type" value="Genomic_DNA"/>
</dbReference>
<evidence type="ECO:0000313" key="2">
    <source>
        <dbReference type="EMBL" id="MFC6086415.1"/>
    </source>
</evidence>
<dbReference type="RefSeq" id="WP_380761582.1">
    <property type="nucleotide sequence ID" value="NZ_JBHSRF010000087.1"/>
</dbReference>
<feature type="region of interest" description="Disordered" evidence="1">
    <location>
        <begin position="57"/>
        <end position="81"/>
    </location>
</feature>
<name>A0ABW1NTG1_9ACTN</name>
<feature type="compositionally biased region" description="Pro residues" evidence="1">
    <location>
        <begin position="152"/>
        <end position="161"/>
    </location>
</feature>
<dbReference type="Proteomes" id="UP001596137">
    <property type="component" value="Unassembled WGS sequence"/>
</dbReference>
<reference evidence="3" key="1">
    <citation type="journal article" date="2019" name="Int. J. Syst. Evol. Microbiol.">
        <title>The Global Catalogue of Microorganisms (GCM) 10K type strain sequencing project: providing services to taxonomists for standard genome sequencing and annotation.</title>
        <authorList>
            <consortium name="The Broad Institute Genomics Platform"/>
            <consortium name="The Broad Institute Genome Sequencing Center for Infectious Disease"/>
            <person name="Wu L."/>
            <person name="Ma J."/>
        </authorList>
    </citation>
    <scope>NUCLEOTIDE SEQUENCE [LARGE SCALE GENOMIC DNA]</scope>
    <source>
        <strain evidence="3">JCM 30346</strain>
    </source>
</reference>